<dbReference type="EMBL" id="LAZR01005595">
    <property type="protein sequence ID" value="KKM98628.1"/>
    <property type="molecule type" value="Genomic_DNA"/>
</dbReference>
<gene>
    <name evidence="1" type="ORF">LCGC14_1155880</name>
</gene>
<dbReference type="AlphaFoldDB" id="A0A0F9LYX5"/>
<organism evidence="1">
    <name type="scientific">marine sediment metagenome</name>
    <dbReference type="NCBI Taxonomy" id="412755"/>
    <lineage>
        <taxon>unclassified sequences</taxon>
        <taxon>metagenomes</taxon>
        <taxon>ecological metagenomes</taxon>
    </lineage>
</organism>
<comment type="caution">
    <text evidence="1">The sequence shown here is derived from an EMBL/GenBank/DDBJ whole genome shotgun (WGS) entry which is preliminary data.</text>
</comment>
<reference evidence="1" key="1">
    <citation type="journal article" date="2015" name="Nature">
        <title>Complex archaea that bridge the gap between prokaryotes and eukaryotes.</title>
        <authorList>
            <person name="Spang A."/>
            <person name="Saw J.H."/>
            <person name="Jorgensen S.L."/>
            <person name="Zaremba-Niedzwiedzka K."/>
            <person name="Martijn J."/>
            <person name="Lind A.E."/>
            <person name="van Eijk R."/>
            <person name="Schleper C."/>
            <person name="Guy L."/>
            <person name="Ettema T.J."/>
        </authorList>
    </citation>
    <scope>NUCLEOTIDE SEQUENCE</scope>
</reference>
<proteinExistence type="predicted"/>
<evidence type="ECO:0000313" key="1">
    <source>
        <dbReference type="EMBL" id="KKM98628.1"/>
    </source>
</evidence>
<protein>
    <submittedName>
        <fullName evidence="1">Uncharacterized protein</fullName>
    </submittedName>
</protein>
<sequence>MTLLVFIIRVVGFGLWVFVCNPSNPSDTPDSNSFIQSEDWRSVLLNRSEWSENCWCVWEGGCQKYRGYVYI</sequence>
<name>A0A0F9LYX5_9ZZZZ</name>
<accession>A0A0F9LYX5</accession>